<evidence type="ECO:0000313" key="7">
    <source>
        <dbReference type="EMBL" id="CAH0991738.1"/>
    </source>
</evidence>
<dbReference type="Pfam" id="PF00271">
    <property type="entry name" value="Helicase_C"/>
    <property type="match status" value="1"/>
</dbReference>
<organism evidence="7 8">
    <name type="scientific">Sinobacterium norvegicum</name>
    <dbReference type="NCBI Taxonomy" id="1641715"/>
    <lineage>
        <taxon>Bacteria</taxon>
        <taxon>Pseudomonadati</taxon>
        <taxon>Pseudomonadota</taxon>
        <taxon>Gammaproteobacteria</taxon>
        <taxon>Cellvibrionales</taxon>
        <taxon>Spongiibacteraceae</taxon>
        <taxon>Sinobacterium</taxon>
    </lineage>
</organism>
<proteinExistence type="predicted"/>
<dbReference type="InterPro" id="IPR001650">
    <property type="entry name" value="Helicase_C-like"/>
</dbReference>
<dbReference type="PROSITE" id="PS51194">
    <property type="entry name" value="HELICASE_CTER"/>
    <property type="match status" value="1"/>
</dbReference>
<dbReference type="InterPro" id="IPR050474">
    <property type="entry name" value="Hel308_SKI2-like"/>
</dbReference>
<reference evidence="7" key="1">
    <citation type="submission" date="2021-12" db="EMBL/GenBank/DDBJ databases">
        <authorList>
            <person name="Rodrigo-Torres L."/>
            <person name="Arahal R. D."/>
            <person name="Lucena T."/>
        </authorList>
    </citation>
    <scope>NUCLEOTIDE SEQUENCE</scope>
    <source>
        <strain evidence="7">CECT 8267</strain>
    </source>
</reference>
<keyword evidence="1" id="KW-0547">Nucleotide-binding</keyword>
<dbReference type="InterPro" id="IPR027417">
    <property type="entry name" value="P-loop_NTPase"/>
</dbReference>
<evidence type="ECO:0008006" key="9">
    <source>
        <dbReference type="Google" id="ProtNLM"/>
    </source>
</evidence>
<evidence type="ECO:0000259" key="5">
    <source>
        <dbReference type="PROSITE" id="PS51192"/>
    </source>
</evidence>
<dbReference type="SMART" id="SM00490">
    <property type="entry name" value="HELICc"/>
    <property type="match status" value="1"/>
</dbReference>
<feature type="domain" description="Helicase ATP-binding" evidence="5">
    <location>
        <begin position="310"/>
        <end position="482"/>
    </location>
</feature>
<evidence type="ECO:0000313" key="8">
    <source>
        <dbReference type="Proteomes" id="UP000838100"/>
    </source>
</evidence>
<protein>
    <recommendedName>
        <fullName evidence="9">DEAD/DEAH box helicase</fullName>
    </recommendedName>
</protein>
<evidence type="ECO:0000259" key="6">
    <source>
        <dbReference type="PROSITE" id="PS51194"/>
    </source>
</evidence>
<keyword evidence="2" id="KW-0378">Hydrolase</keyword>
<evidence type="ECO:0000256" key="4">
    <source>
        <dbReference type="ARBA" id="ARBA00022840"/>
    </source>
</evidence>
<keyword evidence="8" id="KW-1185">Reference proteome</keyword>
<sequence>MFDASAAELISQAPIFGDVDLPNLPKELTKGYTEVVSARIAYRENINNDDQLIALLNEVKKIASTYEAYVFLQSSQNDHKAAAFVAASAHQLIFQISSVIDNEYISDALNDHYIVPQISASLLYFIAGYTADSSEMISKVSVENSRDIEVKIIKALQSLLTGQLKDFDANQPDFLLGNEWGEVAASNALWAHIHRGINILLTSISSSSDIFSDSLEEAISAFNQVKILSESNEEITLGRHYDKFTYQGIYIGQFYLASLLHVASDTIKKVALVNTPTPNGVNNESWKGILNSISADRPYLWPNHIEAINQGYLDQGVSSVVSFPTGGGKSTLSELKIATSLIRNEPVVFVVPTLALVDQVSKSLKSAFPSVTTRMSIEAFDVEELEVETLPDISVMTPESLLVRMSFTPDAFSSVGLFVFDECHLIHSRSSEVADRRSIDAMLCLLRIIDLSSDVDILLMSAMIENNSELSNWLRELINRDVLALNIKWKPTRQAKGCVVYDSQRITELNEYISGANRTPRGNLTAAAKRELSAAPYSFFSLNQTWHSNSSNDYKLTRLSNRDVALGVNDYDYLTANRNQVAASIAKNSMSVNIKTLIFAADTKSCDSIVKSVRSTSPEVIELNDYENKLKDLINLEFGGDHTYYAADSISLPHHGLLIKEERQLHESLFGRDSGVNLIVATSTLAQGINLPAECVIIAGNTRFDPLENRQQELDAHELLNAAGRAGRAGKNSTGVVLVIPGRVVSFDSERTRITDYWREIQEVFSNEDQCLTIEDPLQLVLDKLHISDDFDDEDVKYFIQKLPVSEDGDCSGFIRSTFSAYQARLSNNNNWIEESIEVANRAFNTIRESDDSDGEIEWYDQLASASGLESELIRQLEQDLIEVLPNLHTPIEYITWLVEWIAESYDRLVKFIREESLERTFKGDFTRLNELEKINYFKTTATGALTLWMQGSSLKDIELQVGTSENRLEKCNKARQFVIRIVPEIAYSAGVLAHVYRYTLADIGLNPENNKLEYLSQMTRLGFDKFSKLVLNNVVDAPTARVNTHNIYSNMGDSLEGLDEGASFSDLMSVIGQAHRHWKSEL</sequence>
<feature type="domain" description="Helicase C-terminal" evidence="6">
    <location>
        <begin position="593"/>
        <end position="786"/>
    </location>
</feature>
<dbReference type="PANTHER" id="PTHR47961:SF6">
    <property type="entry name" value="DNA-DIRECTED DNA POLYMERASE"/>
    <property type="match status" value="1"/>
</dbReference>
<dbReference type="SUPFAM" id="SSF52540">
    <property type="entry name" value="P-loop containing nucleoside triphosphate hydrolases"/>
    <property type="match status" value="1"/>
</dbReference>
<evidence type="ECO:0000256" key="3">
    <source>
        <dbReference type="ARBA" id="ARBA00022806"/>
    </source>
</evidence>
<name>A0ABM9AF51_9GAMM</name>
<dbReference type="PROSITE" id="PS51192">
    <property type="entry name" value="HELICASE_ATP_BIND_1"/>
    <property type="match status" value="1"/>
</dbReference>
<evidence type="ECO:0000256" key="2">
    <source>
        <dbReference type="ARBA" id="ARBA00022801"/>
    </source>
</evidence>
<dbReference type="EMBL" id="CAKLPX010000002">
    <property type="protein sequence ID" value="CAH0991738.1"/>
    <property type="molecule type" value="Genomic_DNA"/>
</dbReference>
<dbReference type="SMART" id="SM00487">
    <property type="entry name" value="DEXDc"/>
    <property type="match status" value="1"/>
</dbReference>
<dbReference type="InterPro" id="IPR014001">
    <property type="entry name" value="Helicase_ATP-bd"/>
</dbReference>
<accession>A0ABM9AF51</accession>
<dbReference type="PANTHER" id="PTHR47961">
    <property type="entry name" value="DNA POLYMERASE THETA, PUTATIVE (AFU_ORTHOLOGUE AFUA_1G05260)-RELATED"/>
    <property type="match status" value="1"/>
</dbReference>
<dbReference type="RefSeq" id="WP_237444438.1">
    <property type="nucleotide sequence ID" value="NZ_CAKLPX010000002.1"/>
</dbReference>
<dbReference type="Pfam" id="PF00270">
    <property type="entry name" value="DEAD"/>
    <property type="match status" value="1"/>
</dbReference>
<evidence type="ECO:0000256" key="1">
    <source>
        <dbReference type="ARBA" id="ARBA00022741"/>
    </source>
</evidence>
<gene>
    <name evidence="7" type="ORF">SIN8267_01852</name>
</gene>
<dbReference type="Gene3D" id="3.40.50.300">
    <property type="entry name" value="P-loop containing nucleotide triphosphate hydrolases"/>
    <property type="match status" value="2"/>
</dbReference>
<dbReference type="Proteomes" id="UP000838100">
    <property type="component" value="Unassembled WGS sequence"/>
</dbReference>
<dbReference type="InterPro" id="IPR011545">
    <property type="entry name" value="DEAD/DEAH_box_helicase_dom"/>
</dbReference>
<comment type="caution">
    <text evidence="7">The sequence shown here is derived from an EMBL/GenBank/DDBJ whole genome shotgun (WGS) entry which is preliminary data.</text>
</comment>
<keyword evidence="4" id="KW-0067">ATP-binding</keyword>
<keyword evidence="3" id="KW-0347">Helicase</keyword>